<proteinExistence type="predicted"/>
<name>A0A672SX00_SINGR</name>
<evidence type="ECO:0000313" key="2">
    <source>
        <dbReference type="Ensembl" id="ENSSGRP00000106956.1"/>
    </source>
</evidence>
<evidence type="ECO:0000256" key="1">
    <source>
        <dbReference type="SAM" id="MobiDB-lite"/>
    </source>
</evidence>
<feature type="region of interest" description="Disordered" evidence="1">
    <location>
        <begin position="34"/>
        <end position="63"/>
    </location>
</feature>
<reference evidence="2" key="1">
    <citation type="submission" date="2025-08" db="UniProtKB">
        <authorList>
            <consortium name="Ensembl"/>
        </authorList>
    </citation>
    <scope>IDENTIFICATION</scope>
</reference>
<accession>A0A672SX00</accession>
<organism evidence="2 3">
    <name type="scientific">Sinocyclocheilus grahami</name>
    <name type="common">Dianchi golden-line fish</name>
    <name type="synonym">Barbus grahami</name>
    <dbReference type="NCBI Taxonomy" id="75366"/>
    <lineage>
        <taxon>Eukaryota</taxon>
        <taxon>Metazoa</taxon>
        <taxon>Chordata</taxon>
        <taxon>Craniata</taxon>
        <taxon>Vertebrata</taxon>
        <taxon>Euteleostomi</taxon>
        <taxon>Actinopterygii</taxon>
        <taxon>Neopterygii</taxon>
        <taxon>Teleostei</taxon>
        <taxon>Ostariophysi</taxon>
        <taxon>Cypriniformes</taxon>
        <taxon>Cyprinidae</taxon>
        <taxon>Cyprininae</taxon>
        <taxon>Sinocyclocheilus</taxon>
    </lineage>
</organism>
<dbReference type="Ensembl" id="ENSSGRT00000113649.1">
    <property type="protein sequence ID" value="ENSSGRP00000106956.1"/>
    <property type="gene ID" value="ENSSGRG00000052812.1"/>
</dbReference>
<reference evidence="2" key="2">
    <citation type="submission" date="2025-09" db="UniProtKB">
        <authorList>
            <consortium name="Ensembl"/>
        </authorList>
    </citation>
    <scope>IDENTIFICATION</scope>
</reference>
<keyword evidence="3" id="KW-1185">Reference proteome</keyword>
<sequence>MEHLSETCQGKDNCEMVNNLNDTKAPPAKMARLEQNGSPLGRSRLGSTGAKLSGVHFKPPGHHLMKTVTGKQYFVYRFGMSQKKT</sequence>
<protein>
    <submittedName>
        <fullName evidence="2">Uncharacterized protein</fullName>
    </submittedName>
</protein>
<dbReference type="InParanoid" id="A0A672SX00"/>
<dbReference type="AlphaFoldDB" id="A0A672SX00"/>
<evidence type="ECO:0000313" key="3">
    <source>
        <dbReference type="Proteomes" id="UP000472262"/>
    </source>
</evidence>
<dbReference type="Proteomes" id="UP000472262">
    <property type="component" value="Unassembled WGS sequence"/>
</dbReference>
<dbReference type="OMA" id="DNCEMVN"/>